<keyword evidence="1" id="KW-1133">Transmembrane helix</keyword>
<dbReference type="PANTHER" id="PTHR12062">
    <property type="entry name" value="N-ACETYLGLUCOSAMINYLTRANSFERASE VI"/>
    <property type="match status" value="1"/>
</dbReference>
<dbReference type="Proteomes" id="UP000008144">
    <property type="component" value="Chromosome 5"/>
</dbReference>
<keyword evidence="1" id="KW-0472">Membrane</keyword>
<dbReference type="RefSeq" id="XP_002120950.2">
    <property type="nucleotide sequence ID" value="XM_002120914.5"/>
</dbReference>
<feature type="domain" description="MGAT4 conserved region" evidence="2">
    <location>
        <begin position="101"/>
        <end position="361"/>
    </location>
</feature>
<keyword evidence="4" id="KW-1185">Reference proteome</keyword>
<dbReference type="GO" id="GO:0006487">
    <property type="term" value="P:protein N-linked glycosylation"/>
    <property type="evidence" value="ECO:0000318"/>
    <property type="project" value="GO_Central"/>
</dbReference>
<name>F6UI12_CIOIN</name>
<dbReference type="InterPro" id="IPR006759">
    <property type="entry name" value="Glyco_transf_54"/>
</dbReference>
<dbReference type="Ensembl" id="ENSCINT00000023090.2">
    <property type="protein sequence ID" value="ENSCINP00000022844.2"/>
    <property type="gene ID" value="ENSCING00000012153.2"/>
</dbReference>
<dbReference type="PANTHER" id="PTHR12062:SF9">
    <property type="entry name" value="ALPHA-1,3-MANNOSYL-GLYCOPROTEIN 4-BETA-N-ACETYLGLUCOSAMINYLTRANSFERASE A, ISOFORM A"/>
    <property type="match status" value="1"/>
</dbReference>
<dbReference type="GO" id="GO:0008375">
    <property type="term" value="F:acetylglucosaminyltransferase activity"/>
    <property type="evidence" value="ECO:0000318"/>
    <property type="project" value="GO_Central"/>
</dbReference>
<dbReference type="Pfam" id="PF04666">
    <property type="entry name" value="MGAT4_cons"/>
    <property type="match status" value="1"/>
</dbReference>
<dbReference type="OMA" id="LRYCTEC"/>
<dbReference type="InParanoid" id="F6UI12"/>
<reference evidence="3" key="2">
    <citation type="journal article" date="2008" name="Genome Biol.">
        <title>Improved genome assembly and evidence-based global gene model set for the chordate Ciona intestinalis: new insight into intron and operon populations.</title>
        <authorList>
            <person name="Satou Y."/>
            <person name="Mineta K."/>
            <person name="Ogasawara M."/>
            <person name="Sasakura Y."/>
            <person name="Shoguchi E."/>
            <person name="Ueno K."/>
            <person name="Yamada L."/>
            <person name="Matsumoto J."/>
            <person name="Wasserscheid J."/>
            <person name="Dewar K."/>
            <person name="Wiley G.B."/>
            <person name="Macmil S.L."/>
            <person name="Roe B.A."/>
            <person name="Zeller R.W."/>
            <person name="Hastings K.E."/>
            <person name="Lemaire P."/>
            <person name="Lindquist E."/>
            <person name="Endo T."/>
            <person name="Hotta K."/>
            <person name="Inaba K."/>
        </authorList>
    </citation>
    <scope>NUCLEOTIDE SEQUENCE [LARGE SCALE GENOMIC DNA]</scope>
    <source>
        <strain evidence="3">wild type</strain>
    </source>
</reference>
<dbReference type="GO" id="GO:0005793">
    <property type="term" value="C:endoplasmic reticulum-Golgi intermediate compartment"/>
    <property type="evidence" value="ECO:0000318"/>
    <property type="project" value="GO_Central"/>
</dbReference>
<dbReference type="EMBL" id="EAAA01002199">
    <property type="status" value="NOT_ANNOTATED_CDS"/>
    <property type="molecule type" value="Genomic_DNA"/>
</dbReference>
<keyword evidence="1" id="KW-0812">Transmembrane</keyword>
<organism evidence="3 4">
    <name type="scientific">Ciona intestinalis</name>
    <name type="common">Transparent sea squirt</name>
    <name type="synonym">Ascidia intestinalis</name>
    <dbReference type="NCBI Taxonomy" id="7719"/>
    <lineage>
        <taxon>Eukaryota</taxon>
        <taxon>Metazoa</taxon>
        <taxon>Chordata</taxon>
        <taxon>Tunicata</taxon>
        <taxon>Ascidiacea</taxon>
        <taxon>Phlebobranchia</taxon>
        <taxon>Cionidae</taxon>
        <taxon>Ciona</taxon>
    </lineage>
</organism>
<evidence type="ECO:0000313" key="4">
    <source>
        <dbReference type="Proteomes" id="UP000008144"/>
    </source>
</evidence>
<dbReference type="OrthoDB" id="2016523at2759"/>
<feature type="transmembrane region" description="Helical" evidence="1">
    <location>
        <begin position="6"/>
        <end position="30"/>
    </location>
</feature>
<accession>F6UI12</accession>
<protein>
    <submittedName>
        <fullName evidence="3">Alpha-1,3-mannosyl-glycoprotein 4-beta-N-acetylglucosaminyltransferase A-like</fullName>
    </submittedName>
</protein>
<reference evidence="3" key="3">
    <citation type="submission" date="2025-08" db="UniProtKB">
        <authorList>
            <consortium name="Ensembl"/>
        </authorList>
    </citation>
    <scope>IDENTIFICATION</scope>
</reference>
<sequence>MVLPSSMRVFLIICFAMSFGALIINTNIMLSVHNVVSKKRLSSMFHDELRHVLYDINGPFYRRNEIEINKQLPLGHMPQTLISGINQAKDDIDASPFLYQKNFTPSVVLGHGHYNKDSFVIGIPSVKREGVSYLETTIRSLCRSMYPVNENKTSIVVFLAETDMDYVHKTMGEVYNTFTREVDTGLLQVISPPTHLYPSFNLPQTLGDPSERVQWRSKEVFDAAYLMFVCRNKADYYLMLEDDVIAVKGFVESMKKIVAENKETDFGYISLSTFNSIGKLFRRRDIPAWASFFFTFYGLKPIDWLMLDVMRIQSCNPEKSSSECEANIKKRMPQFSKGLFQHIGKMSSLAGKKQLITDTKFSREPQATNPHVNIKAEVSTTLTSADLSTANELYIDSGGMNKHFLVSKLQTDDVIKVLFSTPSYVQYILVKTGNADMQLRYCTECGLIEYFVDVSQTPSTYQQCGAFDRHGSAHCVINHQISGFQIRNTKPVDSQVWFDLIYMQ</sequence>
<reference evidence="4" key="1">
    <citation type="journal article" date="2002" name="Science">
        <title>The draft genome of Ciona intestinalis: insights into chordate and vertebrate origins.</title>
        <authorList>
            <person name="Dehal P."/>
            <person name="Satou Y."/>
            <person name="Campbell R.K."/>
            <person name="Chapman J."/>
            <person name="Degnan B."/>
            <person name="De Tomaso A."/>
            <person name="Davidson B."/>
            <person name="Di Gregorio A."/>
            <person name="Gelpke M."/>
            <person name="Goodstein D.M."/>
            <person name="Harafuji N."/>
            <person name="Hastings K.E."/>
            <person name="Ho I."/>
            <person name="Hotta K."/>
            <person name="Huang W."/>
            <person name="Kawashima T."/>
            <person name="Lemaire P."/>
            <person name="Martinez D."/>
            <person name="Meinertzhagen I.A."/>
            <person name="Necula S."/>
            <person name="Nonaka M."/>
            <person name="Putnam N."/>
            <person name="Rash S."/>
            <person name="Saiga H."/>
            <person name="Satake M."/>
            <person name="Terry A."/>
            <person name="Yamada L."/>
            <person name="Wang H.G."/>
            <person name="Awazu S."/>
            <person name="Azumi K."/>
            <person name="Boore J."/>
            <person name="Branno M."/>
            <person name="Chin-Bow S."/>
            <person name="DeSantis R."/>
            <person name="Doyle S."/>
            <person name="Francino P."/>
            <person name="Keys D.N."/>
            <person name="Haga S."/>
            <person name="Hayashi H."/>
            <person name="Hino K."/>
            <person name="Imai K.S."/>
            <person name="Inaba K."/>
            <person name="Kano S."/>
            <person name="Kobayashi K."/>
            <person name="Kobayashi M."/>
            <person name="Lee B.I."/>
            <person name="Makabe K.W."/>
            <person name="Manohar C."/>
            <person name="Matassi G."/>
            <person name="Medina M."/>
            <person name="Mochizuki Y."/>
            <person name="Mount S."/>
            <person name="Morishita T."/>
            <person name="Miura S."/>
            <person name="Nakayama A."/>
            <person name="Nishizaka S."/>
            <person name="Nomoto H."/>
            <person name="Ohta F."/>
            <person name="Oishi K."/>
            <person name="Rigoutsos I."/>
            <person name="Sano M."/>
            <person name="Sasaki A."/>
            <person name="Sasakura Y."/>
            <person name="Shoguchi E."/>
            <person name="Shin-i T."/>
            <person name="Spagnuolo A."/>
            <person name="Stainier D."/>
            <person name="Suzuki M.M."/>
            <person name="Tassy O."/>
            <person name="Takatori N."/>
            <person name="Tokuoka M."/>
            <person name="Yagi K."/>
            <person name="Yoshizaki F."/>
            <person name="Wada S."/>
            <person name="Zhang C."/>
            <person name="Hyatt P.D."/>
            <person name="Larimer F."/>
            <person name="Detter C."/>
            <person name="Doggett N."/>
            <person name="Glavina T."/>
            <person name="Hawkins T."/>
            <person name="Richardson P."/>
            <person name="Lucas S."/>
            <person name="Kohara Y."/>
            <person name="Levine M."/>
            <person name="Satoh N."/>
            <person name="Rokhsar D.S."/>
        </authorList>
    </citation>
    <scope>NUCLEOTIDE SEQUENCE [LARGE SCALE GENOMIC DNA]</scope>
</reference>
<dbReference type="GO" id="GO:0005795">
    <property type="term" value="C:Golgi stack"/>
    <property type="evidence" value="ECO:0000318"/>
    <property type="project" value="GO_Central"/>
</dbReference>
<dbReference type="KEGG" id="cin:100181865"/>
<evidence type="ECO:0000256" key="1">
    <source>
        <dbReference type="SAM" id="Phobius"/>
    </source>
</evidence>
<proteinExistence type="predicted"/>
<dbReference type="FunCoup" id="F6UI12">
    <property type="interactions" value="17"/>
</dbReference>
<dbReference type="InterPro" id="IPR057279">
    <property type="entry name" value="MGAT4"/>
</dbReference>
<accession>A0A1W2W4E8</accession>
<dbReference type="GeneTree" id="ENSGT00940000166895"/>
<gene>
    <name evidence="3" type="primary">LOC100181865</name>
</gene>
<evidence type="ECO:0000313" key="3">
    <source>
        <dbReference type="Ensembl" id="ENSCINP00000022844.2"/>
    </source>
</evidence>
<evidence type="ECO:0000259" key="2">
    <source>
        <dbReference type="Pfam" id="PF04666"/>
    </source>
</evidence>
<dbReference type="AlphaFoldDB" id="F6UI12"/>
<dbReference type="HOGENOM" id="CLU_027046_3_0_1"/>
<dbReference type="STRING" id="7719.ENSCINP00000022844"/>
<reference evidence="3" key="4">
    <citation type="submission" date="2025-09" db="UniProtKB">
        <authorList>
            <consortium name="Ensembl"/>
        </authorList>
    </citation>
    <scope>IDENTIFICATION</scope>
</reference>
<dbReference type="GeneID" id="100181865"/>
<dbReference type="GO" id="GO:0005783">
    <property type="term" value="C:endoplasmic reticulum"/>
    <property type="evidence" value="ECO:0000318"/>
    <property type="project" value="GO_Central"/>
</dbReference>